<dbReference type="Pfam" id="PF03803">
    <property type="entry name" value="Scramblase"/>
    <property type="match status" value="1"/>
</dbReference>
<dbReference type="EMBL" id="JALNTZ010000001">
    <property type="protein sequence ID" value="KAJ3665707.1"/>
    <property type="molecule type" value="Genomic_DNA"/>
</dbReference>
<dbReference type="GO" id="GO:0017128">
    <property type="term" value="F:phospholipid scramblase activity"/>
    <property type="evidence" value="ECO:0007669"/>
    <property type="project" value="InterPro"/>
</dbReference>
<name>A0AA38MSG0_9CUCU</name>
<protein>
    <recommendedName>
        <fullName evidence="2">Phospholipid scramblase</fullName>
    </recommendedName>
</protein>
<sequence>MSITKVSHSGVYEDPPPPYESLQAVLNQPMPYGSAPEVDNIFIFVYAYLDFTNLATPSFVVACPPGLENLRELDQLTIENEPTDFFCCCSDEPFFTYSVINNFDQILFSISPVNRTCTSYDIQLFDSFGNPVVLFQRCRECCSGLRFEVIHTLGTLIGTVELGGGIFSSVYIVGDANDQTVFKVKRITTAEFSPNGIEFRIKSAAESVEVGKIIRVWTGRWSAHHLYKIIFPRDLAAEMKVALLAAWYMIEEIYQQYQEREHRRRRYRRH</sequence>
<dbReference type="InterPro" id="IPR005552">
    <property type="entry name" value="Scramblase"/>
</dbReference>
<evidence type="ECO:0000256" key="1">
    <source>
        <dbReference type="ARBA" id="ARBA00005350"/>
    </source>
</evidence>
<accession>A0AA38MSG0</accession>
<proteinExistence type="inferred from homology"/>
<comment type="function">
    <text evidence="2">May mediate accelerated ATP-independent bidirectional transbilayer migration of phospholipids upon binding calcium ions that results in a loss of phospholipid asymmetry in the plasma membrane.</text>
</comment>
<keyword evidence="2" id="KW-0106">Calcium</keyword>
<keyword evidence="2" id="KW-0564">Palmitate</keyword>
<dbReference type="Proteomes" id="UP001168821">
    <property type="component" value="Unassembled WGS sequence"/>
</dbReference>
<evidence type="ECO:0000313" key="3">
    <source>
        <dbReference type="EMBL" id="KAJ3665707.1"/>
    </source>
</evidence>
<organism evidence="3 4">
    <name type="scientific">Zophobas morio</name>
    <dbReference type="NCBI Taxonomy" id="2755281"/>
    <lineage>
        <taxon>Eukaryota</taxon>
        <taxon>Metazoa</taxon>
        <taxon>Ecdysozoa</taxon>
        <taxon>Arthropoda</taxon>
        <taxon>Hexapoda</taxon>
        <taxon>Insecta</taxon>
        <taxon>Pterygota</taxon>
        <taxon>Neoptera</taxon>
        <taxon>Endopterygota</taxon>
        <taxon>Coleoptera</taxon>
        <taxon>Polyphaga</taxon>
        <taxon>Cucujiformia</taxon>
        <taxon>Tenebrionidae</taxon>
        <taxon>Zophobas</taxon>
    </lineage>
</organism>
<dbReference type="AlphaFoldDB" id="A0AA38MSG0"/>
<evidence type="ECO:0000256" key="2">
    <source>
        <dbReference type="RuleBase" id="RU363116"/>
    </source>
</evidence>
<gene>
    <name evidence="3" type="ORF">Zmor_001193</name>
</gene>
<dbReference type="PANTHER" id="PTHR23248:SF9">
    <property type="entry name" value="PHOSPHOLIPID SCRAMBLASE"/>
    <property type="match status" value="1"/>
</dbReference>
<comment type="caution">
    <text evidence="3">The sequence shown here is derived from an EMBL/GenBank/DDBJ whole genome shotgun (WGS) entry which is preliminary data.</text>
</comment>
<evidence type="ECO:0000313" key="4">
    <source>
        <dbReference type="Proteomes" id="UP001168821"/>
    </source>
</evidence>
<dbReference type="GO" id="GO:0005886">
    <property type="term" value="C:plasma membrane"/>
    <property type="evidence" value="ECO:0007669"/>
    <property type="project" value="TreeGrafter"/>
</dbReference>
<keyword evidence="4" id="KW-1185">Reference proteome</keyword>
<keyword evidence="2" id="KW-0449">Lipoprotein</keyword>
<reference evidence="3" key="1">
    <citation type="journal article" date="2023" name="G3 (Bethesda)">
        <title>Whole genome assemblies of Zophobas morio and Tenebrio molitor.</title>
        <authorList>
            <person name="Kaur S."/>
            <person name="Stinson S.A."/>
            <person name="diCenzo G.C."/>
        </authorList>
    </citation>
    <scope>NUCLEOTIDE SEQUENCE</scope>
    <source>
        <strain evidence="3">QUZm001</strain>
    </source>
</reference>
<dbReference type="PANTHER" id="PTHR23248">
    <property type="entry name" value="PHOSPHOLIPID SCRAMBLASE-RELATED"/>
    <property type="match status" value="1"/>
</dbReference>
<comment type="similarity">
    <text evidence="1 2">Belongs to the phospholipid scramblase family.</text>
</comment>
<comment type="cofactor">
    <cofactor evidence="2">
        <name>Ca(2+)</name>
        <dbReference type="ChEBI" id="CHEBI:29108"/>
    </cofactor>
</comment>